<evidence type="ECO:0000313" key="4">
    <source>
        <dbReference type="EMBL" id="CAJ1085982.1"/>
    </source>
</evidence>
<dbReference type="InterPro" id="IPR001089">
    <property type="entry name" value="Chemokine_CXC"/>
</dbReference>
<dbReference type="GO" id="GO:0005615">
    <property type="term" value="C:extracellular space"/>
    <property type="evidence" value="ECO:0007669"/>
    <property type="project" value="UniProtKB-KW"/>
</dbReference>
<keyword evidence="2" id="KW-0732">Signal</keyword>
<proteinExistence type="predicted"/>
<dbReference type="Proteomes" id="UP001178508">
    <property type="component" value="Chromosome 23"/>
</dbReference>
<accession>A0AAV1HNS4</accession>
<sequence length="112" mass="12305">MNTASVCVVFLACASICFSKPILDCRCVSSNKNVKFDLIDAVQVLPSRPYCNREEVIAKLKDGTSMCLDPKERFTKAVVKTKQRTQILRALRRSITSTVSTPASSTVQSTTS</sequence>
<dbReference type="AlphaFoldDB" id="A0AAV1HNS4"/>
<feature type="signal peptide" evidence="2">
    <location>
        <begin position="1"/>
        <end position="19"/>
    </location>
</feature>
<keyword evidence="5" id="KW-1185">Reference proteome</keyword>
<evidence type="ECO:0000313" key="5">
    <source>
        <dbReference type="Proteomes" id="UP001178508"/>
    </source>
</evidence>
<evidence type="ECO:0000259" key="3">
    <source>
        <dbReference type="SMART" id="SM00199"/>
    </source>
</evidence>
<keyword evidence="1" id="KW-0202">Cytokine</keyword>
<evidence type="ECO:0000256" key="1">
    <source>
        <dbReference type="ARBA" id="ARBA00022514"/>
    </source>
</evidence>
<protein>
    <submittedName>
        <fullName evidence="4">C-X-C motif chemokine 10-like isoform X1</fullName>
    </submittedName>
</protein>
<dbReference type="EMBL" id="OY660886">
    <property type="protein sequence ID" value="CAJ1085982.1"/>
    <property type="molecule type" value="Genomic_DNA"/>
</dbReference>
<dbReference type="InterPro" id="IPR036048">
    <property type="entry name" value="Interleukin_8-like_sf"/>
</dbReference>
<dbReference type="GO" id="GO:0006955">
    <property type="term" value="P:immune response"/>
    <property type="evidence" value="ECO:0007669"/>
    <property type="project" value="InterPro"/>
</dbReference>
<gene>
    <name evidence="4" type="ORF">XNOV1_A028799</name>
</gene>
<feature type="domain" description="Chemokine interleukin-8-like" evidence="3">
    <location>
        <begin position="22"/>
        <end position="82"/>
    </location>
</feature>
<dbReference type="PRINTS" id="PR00437">
    <property type="entry name" value="SMALLCYTKCXC"/>
</dbReference>
<dbReference type="GO" id="GO:0008009">
    <property type="term" value="F:chemokine activity"/>
    <property type="evidence" value="ECO:0007669"/>
    <property type="project" value="InterPro"/>
</dbReference>
<dbReference type="Gene3D" id="2.40.50.40">
    <property type="match status" value="1"/>
</dbReference>
<evidence type="ECO:0000256" key="2">
    <source>
        <dbReference type="SAM" id="SignalP"/>
    </source>
</evidence>
<organism evidence="4 5">
    <name type="scientific">Xyrichtys novacula</name>
    <name type="common">Pearly razorfish</name>
    <name type="synonym">Hemipteronotus novacula</name>
    <dbReference type="NCBI Taxonomy" id="13765"/>
    <lineage>
        <taxon>Eukaryota</taxon>
        <taxon>Metazoa</taxon>
        <taxon>Chordata</taxon>
        <taxon>Craniata</taxon>
        <taxon>Vertebrata</taxon>
        <taxon>Euteleostomi</taxon>
        <taxon>Actinopterygii</taxon>
        <taxon>Neopterygii</taxon>
        <taxon>Teleostei</taxon>
        <taxon>Neoteleostei</taxon>
        <taxon>Acanthomorphata</taxon>
        <taxon>Eupercaria</taxon>
        <taxon>Labriformes</taxon>
        <taxon>Labridae</taxon>
        <taxon>Xyrichtys</taxon>
    </lineage>
</organism>
<dbReference type="PRINTS" id="PR00436">
    <property type="entry name" value="INTERLEUKIN8"/>
</dbReference>
<dbReference type="InterPro" id="IPR001811">
    <property type="entry name" value="Chemokine_IL8-like_dom"/>
</dbReference>
<reference evidence="4" key="1">
    <citation type="submission" date="2023-08" db="EMBL/GenBank/DDBJ databases">
        <authorList>
            <person name="Alioto T."/>
            <person name="Alioto T."/>
            <person name="Gomez Garrido J."/>
        </authorList>
    </citation>
    <scope>NUCLEOTIDE SEQUENCE</scope>
</reference>
<name>A0AAV1HNS4_XYRNO</name>
<dbReference type="SUPFAM" id="SSF54117">
    <property type="entry name" value="Interleukin 8-like chemokines"/>
    <property type="match status" value="1"/>
</dbReference>
<feature type="chain" id="PRO_5043696001" evidence="2">
    <location>
        <begin position="20"/>
        <end position="112"/>
    </location>
</feature>
<dbReference type="Pfam" id="PF00048">
    <property type="entry name" value="IL8"/>
    <property type="match status" value="1"/>
</dbReference>
<dbReference type="SMART" id="SM00199">
    <property type="entry name" value="SCY"/>
    <property type="match status" value="1"/>
</dbReference>